<evidence type="ECO:0000256" key="1">
    <source>
        <dbReference type="ARBA" id="ARBA00001946"/>
    </source>
</evidence>
<dbReference type="AlphaFoldDB" id="A0A1E5KW08"/>
<proteinExistence type="predicted"/>
<dbReference type="PANTHER" id="PTHR43046">
    <property type="entry name" value="GDP-MANNOSE MANNOSYL HYDROLASE"/>
    <property type="match status" value="1"/>
</dbReference>
<comment type="cofactor">
    <cofactor evidence="1">
        <name>Mg(2+)</name>
        <dbReference type="ChEBI" id="CHEBI:18420"/>
    </cofactor>
</comment>
<sequence>MVSDFSYLENFRRLLAIAETGLLYEKDVFDKERYDEIKAVSLDLISKVGKEPIEPIRKLFDIGEGYPTPKIDVRAFIKKNNKILLVEDLKTKEWSLPGGFAEIGLTPKENIVKEVLEETGLSVSSAELIAIFDTNLQKDAPQLFQYYKLVFECSVMEGSFAKNNETSNMDYFSINQLPHLSNKRTTKEQLITLETRTKTTCD</sequence>
<feature type="domain" description="Nudix hydrolase" evidence="3">
    <location>
        <begin position="66"/>
        <end position="194"/>
    </location>
</feature>
<dbReference type="Proteomes" id="UP000095256">
    <property type="component" value="Unassembled WGS sequence"/>
</dbReference>
<gene>
    <name evidence="4" type="ORF">BCR26_14905</name>
</gene>
<keyword evidence="5" id="KW-1185">Reference proteome</keyword>
<dbReference type="CDD" id="cd18891">
    <property type="entry name" value="NUDIX_UDP-X_diphosphatase"/>
    <property type="match status" value="1"/>
</dbReference>
<keyword evidence="2" id="KW-0378">Hydrolase</keyword>
<dbReference type="Gene3D" id="6.10.250.1120">
    <property type="match status" value="1"/>
</dbReference>
<dbReference type="Pfam" id="PF12535">
    <property type="entry name" value="Nudix_N"/>
    <property type="match status" value="1"/>
</dbReference>
<dbReference type="InterPro" id="IPR059176">
    <property type="entry name" value="UDP-X_N"/>
</dbReference>
<evidence type="ECO:0000259" key="3">
    <source>
        <dbReference type="PROSITE" id="PS51462"/>
    </source>
</evidence>
<dbReference type="PROSITE" id="PS51462">
    <property type="entry name" value="NUDIX"/>
    <property type="match status" value="1"/>
</dbReference>
<dbReference type="Pfam" id="PF00293">
    <property type="entry name" value="NUDIX"/>
    <property type="match status" value="1"/>
</dbReference>
<dbReference type="InterPro" id="IPR000086">
    <property type="entry name" value="NUDIX_hydrolase_dom"/>
</dbReference>
<dbReference type="InterPro" id="IPR015797">
    <property type="entry name" value="NUDIX_hydrolase-like_dom_sf"/>
</dbReference>
<comment type="caution">
    <text evidence="4">The sequence shown here is derived from an EMBL/GenBank/DDBJ whole genome shotgun (WGS) entry which is preliminary data.</text>
</comment>
<evidence type="ECO:0000256" key="2">
    <source>
        <dbReference type="ARBA" id="ARBA00022801"/>
    </source>
</evidence>
<organism evidence="4 5">
    <name type="scientific">Enterococcus rivorum</name>
    <dbReference type="NCBI Taxonomy" id="762845"/>
    <lineage>
        <taxon>Bacteria</taxon>
        <taxon>Bacillati</taxon>
        <taxon>Bacillota</taxon>
        <taxon>Bacilli</taxon>
        <taxon>Lactobacillales</taxon>
        <taxon>Enterococcaceae</taxon>
        <taxon>Enterococcus</taxon>
    </lineage>
</organism>
<dbReference type="GO" id="GO:0016787">
    <property type="term" value="F:hydrolase activity"/>
    <property type="evidence" value="ECO:0007669"/>
    <property type="project" value="UniProtKB-KW"/>
</dbReference>
<dbReference type="STRING" id="762845.BCR26_14905"/>
<accession>A0A1E5KW08</accession>
<dbReference type="PANTHER" id="PTHR43046:SF16">
    <property type="entry name" value="ADP-RIBOSE PYROPHOSPHATASE YJHB-RELATED"/>
    <property type="match status" value="1"/>
</dbReference>
<dbReference type="Gene3D" id="3.90.79.10">
    <property type="entry name" value="Nucleoside Triphosphate Pyrophosphohydrolase"/>
    <property type="match status" value="1"/>
</dbReference>
<dbReference type="RefSeq" id="WP_069699004.1">
    <property type="nucleotide sequence ID" value="NZ_JAGGMA010000039.1"/>
</dbReference>
<protein>
    <submittedName>
        <fullName evidence="4">DNA mismatch repair protein MutT</fullName>
    </submittedName>
</protein>
<reference evidence="4 5" key="1">
    <citation type="submission" date="2016-09" db="EMBL/GenBank/DDBJ databases">
        <authorList>
            <person name="Capua I."/>
            <person name="De Benedictis P."/>
            <person name="Joannis T."/>
            <person name="Lombin L.H."/>
            <person name="Cattoli G."/>
        </authorList>
    </citation>
    <scope>NUCLEOTIDE SEQUENCE [LARGE SCALE GENOMIC DNA]</scope>
    <source>
        <strain evidence="4 5">LMG 25899</strain>
    </source>
</reference>
<evidence type="ECO:0000313" key="4">
    <source>
        <dbReference type="EMBL" id="OEH81998.1"/>
    </source>
</evidence>
<evidence type="ECO:0000313" key="5">
    <source>
        <dbReference type="Proteomes" id="UP000095256"/>
    </source>
</evidence>
<dbReference type="OrthoDB" id="9804442at2"/>
<name>A0A1E5KW08_9ENTE</name>
<dbReference type="EMBL" id="MIEK01000031">
    <property type="protein sequence ID" value="OEH81998.1"/>
    <property type="molecule type" value="Genomic_DNA"/>
</dbReference>
<dbReference type="SUPFAM" id="SSF55811">
    <property type="entry name" value="Nudix"/>
    <property type="match status" value="1"/>
</dbReference>